<sequence length="48" mass="5430">MNHPFFTFSGYVNLARLATPRQTVSLQRPESDTRPPVNPVKSGFLPEE</sequence>
<accession>A0A382QQY9</accession>
<reference evidence="2" key="1">
    <citation type="submission" date="2018-05" db="EMBL/GenBank/DDBJ databases">
        <authorList>
            <person name="Lanie J.A."/>
            <person name="Ng W.-L."/>
            <person name="Kazmierczak K.M."/>
            <person name="Andrzejewski T.M."/>
            <person name="Davidsen T.M."/>
            <person name="Wayne K.J."/>
            <person name="Tettelin H."/>
            <person name="Glass J.I."/>
            <person name="Rusch D."/>
            <person name="Podicherti R."/>
            <person name="Tsui H.-C.T."/>
            <person name="Winkler M.E."/>
        </authorList>
    </citation>
    <scope>NUCLEOTIDE SEQUENCE</scope>
</reference>
<proteinExistence type="predicted"/>
<feature type="region of interest" description="Disordered" evidence="1">
    <location>
        <begin position="22"/>
        <end position="48"/>
    </location>
</feature>
<evidence type="ECO:0000256" key="1">
    <source>
        <dbReference type="SAM" id="MobiDB-lite"/>
    </source>
</evidence>
<dbReference type="EMBL" id="UINC01115599">
    <property type="protein sequence ID" value="SVC86751.1"/>
    <property type="molecule type" value="Genomic_DNA"/>
</dbReference>
<name>A0A382QQY9_9ZZZZ</name>
<gene>
    <name evidence="2" type="ORF">METZ01_LOCUS339605</name>
</gene>
<organism evidence="2">
    <name type="scientific">marine metagenome</name>
    <dbReference type="NCBI Taxonomy" id="408172"/>
    <lineage>
        <taxon>unclassified sequences</taxon>
        <taxon>metagenomes</taxon>
        <taxon>ecological metagenomes</taxon>
    </lineage>
</organism>
<dbReference type="AlphaFoldDB" id="A0A382QQY9"/>
<feature type="non-terminal residue" evidence="2">
    <location>
        <position position="48"/>
    </location>
</feature>
<evidence type="ECO:0000313" key="2">
    <source>
        <dbReference type="EMBL" id="SVC86751.1"/>
    </source>
</evidence>
<protein>
    <submittedName>
        <fullName evidence="2">Uncharacterized protein</fullName>
    </submittedName>
</protein>